<dbReference type="Pfam" id="PF06999">
    <property type="entry name" value="Suc_Fer-like"/>
    <property type="match status" value="1"/>
</dbReference>
<dbReference type="Proteomes" id="UP000011777">
    <property type="component" value="Unassembled WGS sequence"/>
</dbReference>
<keyword evidence="2" id="KW-1185">Reference proteome</keyword>
<comment type="caution">
    <text evidence="1">The sequence shown here is derived from an EMBL/GenBank/DDBJ whole genome shotgun (WGS) entry which is preliminary data.</text>
</comment>
<name>M3HG52_CANMX</name>
<dbReference type="InterPro" id="IPR009737">
    <property type="entry name" value="Aim32/Apd1-like"/>
</dbReference>
<dbReference type="AlphaFoldDB" id="M3HG52"/>
<proteinExistence type="predicted"/>
<evidence type="ECO:0000313" key="1">
    <source>
        <dbReference type="EMBL" id="EMG46232.1"/>
    </source>
</evidence>
<organism evidence="1 2">
    <name type="scientific">Candida maltosa (strain Xu316)</name>
    <name type="common">Yeast</name>
    <dbReference type="NCBI Taxonomy" id="1245528"/>
    <lineage>
        <taxon>Eukaryota</taxon>
        <taxon>Fungi</taxon>
        <taxon>Dikarya</taxon>
        <taxon>Ascomycota</taxon>
        <taxon>Saccharomycotina</taxon>
        <taxon>Pichiomycetes</taxon>
        <taxon>Debaryomycetaceae</taxon>
        <taxon>Candida/Lodderomyces clade</taxon>
        <taxon>Candida</taxon>
    </lineage>
</organism>
<reference evidence="1 2" key="1">
    <citation type="submission" date="2013-02" db="EMBL/GenBank/DDBJ databases">
        <title>Genome sequence of Candida maltosa Xu316, a potential industrial strain for xylitol and ethanol production.</title>
        <authorList>
            <person name="Yu J."/>
            <person name="Wang Q."/>
            <person name="Geng X."/>
            <person name="Bao W."/>
            <person name="He P."/>
            <person name="Cai J."/>
        </authorList>
    </citation>
    <scope>NUCLEOTIDE SEQUENCE [LARGE SCALE GENOMIC DNA]</scope>
    <source>
        <strain evidence="2">Xu316</strain>
    </source>
</reference>
<evidence type="ECO:0000313" key="2">
    <source>
        <dbReference type="Proteomes" id="UP000011777"/>
    </source>
</evidence>
<dbReference type="HOGENOM" id="CLU_033921_1_0_1"/>
<sequence length="296" mass="33282">MTILQKFFGKKTTTDEETASQEIESLGFEISECSETCESCTAKFPKSLKFEETEPLWKSTKPYGMHILIATGKTDWPHDALDKAGTLRHQIGKWAGNKKSSLGTIKVNVSSASSDDLFTNDDYIDEKKGDILILPYFLKVKGVTIDEVDTVLDELHELLIKDATIEEITESLPKVSPDSNQSYVFFCSHATRDKRCGVTAPIMKREMDKYLQELDLYKEFGDNSPGGVTTEFINHIGGHKYAANVMIYLKSSGKNIWLGLCKPNNVKPIVDECIVGDGKVWPDKVRLVQKFNPIEW</sequence>
<gene>
    <name evidence="1" type="ORF">G210_3521</name>
</gene>
<dbReference type="eggNOG" id="ENOG502RYPV">
    <property type="taxonomic scope" value="Eukaryota"/>
</dbReference>
<dbReference type="OMA" id="VHPESQL"/>
<dbReference type="PANTHER" id="PTHR31902">
    <property type="entry name" value="ACTIN PATCHES DISTAL PROTEIN 1"/>
    <property type="match status" value="1"/>
</dbReference>
<dbReference type="STRING" id="1245528.M3HG52"/>
<dbReference type="InterPro" id="IPR036249">
    <property type="entry name" value="Thioredoxin-like_sf"/>
</dbReference>
<dbReference type="PANTHER" id="PTHR31902:SF14">
    <property type="entry name" value="ACTIN PATCHES DISTAL PROTEIN 1"/>
    <property type="match status" value="1"/>
</dbReference>
<evidence type="ECO:0008006" key="3">
    <source>
        <dbReference type="Google" id="ProtNLM"/>
    </source>
</evidence>
<dbReference type="OrthoDB" id="10253744at2759"/>
<protein>
    <recommendedName>
        <fullName evidence="3">Actin patches distal protein 1</fullName>
    </recommendedName>
</protein>
<dbReference type="CDD" id="cd03062">
    <property type="entry name" value="TRX_Fd_Sucrase"/>
    <property type="match status" value="1"/>
</dbReference>
<dbReference type="EMBL" id="AOGT01002072">
    <property type="protein sequence ID" value="EMG46232.1"/>
    <property type="molecule type" value="Genomic_DNA"/>
</dbReference>
<dbReference type="Gene3D" id="3.40.30.10">
    <property type="entry name" value="Glutaredoxin"/>
    <property type="match status" value="1"/>
</dbReference>
<dbReference type="SUPFAM" id="SSF52833">
    <property type="entry name" value="Thioredoxin-like"/>
    <property type="match status" value="1"/>
</dbReference>
<accession>M3HG52</accession>